<dbReference type="AlphaFoldDB" id="A0A2G3E199"/>
<dbReference type="InterPro" id="IPR035965">
    <property type="entry name" value="PAS-like_dom_sf"/>
</dbReference>
<dbReference type="GO" id="GO:0000155">
    <property type="term" value="F:phosphorelay sensor kinase activity"/>
    <property type="evidence" value="ECO:0007669"/>
    <property type="project" value="InterPro"/>
</dbReference>
<dbReference type="RefSeq" id="WP_031543427.1">
    <property type="nucleotide sequence ID" value="NZ_JANSWH010000074.1"/>
</dbReference>
<dbReference type="EC" id="2.7.13.3" evidence="3"/>
<dbReference type="FunFam" id="3.30.565.10:FF:000010">
    <property type="entry name" value="Sensor histidine kinase RcsC"/>
    <property type="match status" value="1"/>
</dbReference>
<protein>
    <recommendedName>
        <fullName evidence="8">Circadian input-output histidine kinase CikA</fullName>
        <ecNumber evidence="3">2.7.13.3</ecNumber>
    </recommendedName>
</protein>
<evidence type="ECO:0000256" key="2">
    <source>
        <dbReference type="ARBA" id="ARBA00006402"/>
    </source>
</evidence>
<dbReference type="EMBL" id="PDYG01000087">
    <property type="protein sequence ID" value="PHU37009.1"/>
    <property type="molecule type" value="Genomic_DNA"/>
</dbReference>
<dbReference type="Gene3D" id="1.10.287.130">
    <property type="match status" value="1"/>
</dbReference>
<dbReference type="InterPro" id="IPR003661">
    <property type="entry name" value="HisK_dim/P_dom"/>
</dbReference>
<dbReference type="CDD" id="cd16922">
    <property type="entry name" value="HATPase_EvgS-ArcB-TorS-like"/>
    <property type="match status" value="1"/>
</dbReference>
<dbReference type="PROSITE" id="PS50109">
    <property type="entry name" value="HIS_KIN"/>
    <property type="match status" value="1"/>
</dbReference>
<dbReference type="InterPro" id="IPR005467">
    <property type="entry name" value="His_kinase_dom"/>
</dbReference>
<dbReference type="InterPro" id="IPR036097">
    <property type="entry name" value="HisK_dim/P_sf"/>
</dbReference>
<evidence type="ECO:0000256" key="7">
    <source>
        <dbReference type="ARBA" id="ARBA00023012"/>
    </source>
</evidence>
<dbReference type="SUPFAM" id="SSF55785">
    <property type="entry name" value="PYP-like sensor domain (PAS domain)"/>
    <property type="match status" value="1"/>
</dbReference>
<evidence type="ECO:0000256" key="3">
    <source>
        <dbReference type="ARBA" id="ARBA00012438"/>
    </source>
</evidence>
<evidence type="ECO:0000313" key="10">
    <source>
        <dbReference type="EMBL" id="PHU37009.1"/>
    </source>
</evidence>
<gene>
    <name evidence="10" type="ORF">CSX02_09955</name>
</gene>
<keyword evidence="5" id="KW-0808">Transferase</keyword>
<dbReference type="Gene3D" id="3.30.565.10">
    <property type="entry name" value="Histidine kinase-like ATPase, C-terminal domain"/>
    <property type="match status" value="1"/>
</dbReference>
<evidence type="ECO:0000256" key="4">
    <source>
        <dbReference type="ARBA" id="ARBA00022553"/>
    </source>
</evidence>
<dbReference type="Proteomes" id="UP000224563">
    <property type="component" value="Unassembled WGS sequence"/>
</dbReference>
<dbReference type="Pfam" id="PF02518">
    <property type="entry name" value="HATPase_c"/>
    <property type="match status" value="1"/>
</dbReference>
<organism evidence="10 11">
    <name type="scientific">Agathobacter ruminis</name>
    <dbReference type="NCBI Taxonomy" id="1712665"/>
    <lineage>
        <taxon>Bacteria</taxon>
        <taxon>Bacillati</taxon>
        <taxon>Bacillota</taxon>
        <taxon>Clostridia</taxon>
        <taxon>Lachnospirales</taxon>
        <taxon>Lachnospiraceae</taxon>
        <taxon>Agathobacter</taxon>
    </lineage>
</organism>
<dbReference type="InterPro" id="IPR036890">
    <property type="entry name" value="HATPase_C_sf"/>
</dbReference>
<evidence type="ECO:0000256" key="1">
    <source>
        <dbReference type="ARBA" id="ARBA00000085"/>
    </source>
</evidence>
<keyword evidence="4" id="KW-0597">Phosphoprotein</keyword>
<dbReference type="Gene3D" id="3.30.450.20">
    <property type="entry name" value="PAS domain"/>
    <property type="match status" value="1"/>
</dbReference>
<proteinExistence type="inferred from homology"/>
<evidence type="ECO:0000259" key="9">
    <source>
        <dbReference type="PROSITE" id="PS50109"/>
    </source>
</evidence>
<dbReference type="SMART" id="SM00388">
    <property type="entry name" value="HisKA"/>
    <property type="match status" value="1"/>
</dbReference>
<dbReference type="SUPFAM" id="SSF47384">
    <property type="entry name" value="Homodimeric domain of signal transducing histidine kinase"/>
    <property type="match status" value="1"/>
</dbReference>
<evidence type="ECO:0000256" key="5">
    <source>
        <dbReference type="ARBA" id="ARBA00022679"/>
    </source>
</evidence>
<reference evidence="10 11" key="1">
    <citation type="submission" date="2017-10" db="EMBL/GenBank/DDBJ databases">
        <title>Resolving the taxonomy of Roseburia spp., Eubacterium rectale and Agathobacter spp. through phylogenomic analysis.</title>
        <authorList>
            <person name="Sheridan P.O."/>
            <person name="Walker A.W."/>
            <person name="Duncan S.H."/>
            <person name="Scott K.P."/>
            <person name="Toole P.W.O."/>
            <person name="Luis P."/>
            <person name="Flint H.J."/>
        </authorList>
    </citation>
    <scope>NUCLEOTIDE SEQUENCE [LARGE SCALE GENOMIC DNA]</scope>
    <source>
        <strain evidence="10 11">JK623</strain>
    </source>
</reference>
<dbReference type="Pfam" id="PF00512">
    <property type="entry name" value="HisKA"/>
    <property type="match status" value="1"/>
</dbReference>
<name>A0A2G3E199_9FIRM</name>
<reference evidence="10 11" key="2">
    <citation type="submission" date="2017-10" db="EMBL/GenBank/DDBJ databases">
        <authorList>
            <person name="Banno H."/>
            <person name="Chua N.-H."/>
        </authorList>
    </citation>
    <scope>NUCLEOTIDE SEQUENCE [LARGE SCALE GENOMIC DNA]</scope>
    <source>
        <strain evidence="10 11">JK623</strain>
    </source>
</reference>
<dbReference type="InterPro" id="IPR003594">
    <property type="entry name" value="HATPase_dom"/>
</dbReference>
<comment type="caution">
    <text evidence="10">The sequence shown here is derived from an EMBL/GenBank/DDBJ whole genome shotgun (WGS) entry which is preliminary data.</text>
</comment>
<evidence type="ECO:0000313" key="11">
    <source>
        <dbReference type="Proteomes" id="UP000224563"/>
    </source>
</evidence>
<feature type="domain" description="Histidine kinase" evidence="9">
    <location>
        <begin position="138"/>
        <end position="359"/>
    </location>
</feature>
<comment type="catalytic activity">
    <reaction evidence="1">
        <text>ATP + protein L-histidine = ADP + protein N-phospho-L-histidine.</text>
        <dbReference type="EC" id="2.7.13.3"/>
    </reaction>
</comment>
<comment type="similarity">
    <text evidence="2">In the N-terminal section; belongs to the phytochrome family.</text>
</comment>
<dbReference type="SUPFAM" id="SSF55874">
    <property type="entry name" value="ATPase domain of HSP90 chaperone/DNA topoisomerase II/histidine kinase"/>
    <property type="match status" value="1"/>
</dbReference>
<keyword evidence="6 10" id="KW-0418">Kinase</keyword>
<dbReference type="PRINTS" id="PR00344">
    <property type="entry name" value="BCTRLSENSOR"/>
</dbReference>
<sequence length="480" mass="54781">MDFEEISRFSIEHSNDLILYFDETGSVFYANHAADAALEYGKDIKLTSVTEIFPSLFSWQSGQLVCMEPLDGREIETEAYRRNRTCFPVSTRMYQMDEDHCIVIACDITERIQMKKRVLEVDQQIEDALKVKSEFTANVTHELRTPVNGISGNTRELLELETDPAKIRRLNLIERGCQDMHNIINNVLDFSKLEAGKFTLELREFVFRDMIDYAVSNHRTKINEKGLEFLLTISPDIPERIIGDELRIVQILNNLLSNAVKFTSAGKIILEVVKTAQIDSRIELFFLVIDSGIGIAKEDQDKLFQSFSQVDASISRKFGGTGLGLNITKQLVEMMGGSIHLESEQGKGSMFSFQIWVELPKDEIEEPDKTISNNRENIKHATLDDFGIKDDLWHFGTEENLTELDKKMTKLVLCLEMGNWEKAESFADTIKQMTAQAPKEIKSIALRVKMAVQKEDYEHAMAYHKDLAELLKSQKAGIEE</sequence>
<dbReference type="SMART" id="SM00387">
    <property type="entry name" value="HATPase_c"/>
    <property type="match status" value="1"/>
</dbReference>
<accession>A0A2G3E199</accession>
<evidence type="ECO:0000256" key="6">
    <source>
        <dbReference type="ARBA" id="ARBA00022777"/>
    </source>
</evidence>
<dbReference type="InterPro" id="IPR004358">
    <property type="entry name" value="Sig_transdc_His_kin-like_C"/>
</dbReference>
<dbReference type="CDD" id="cd00082">
    <property type="entry name" value="HisKA"/>
    <property type="match status" value="1"/>
</dbReference>
<keyword evidence="11" id="KW-1185">Reference proteome</keyword>
<evidence type="ECO:0000256" key="8">
    <source>
        <dbReference type="ARBA" id="ARBA00074306"/>
    </source>
</evidence>
<keyword evidence="7" id="KW-0902">Two-component regulatory system</keyword>
<dbReference type="PANTHER" id="PTHR43047">
    <property type="entry name" value="TWO-COMPONENT HISTIDINE PROTEIN KINASE"/>
    <property type="match status" value="1"/>
</dbReference>